<dbReference type="AlphaFoldDB" id="A6JCM7"/>
<evidence type="ECO:0000313" key="2">
    <source>
        <dbReference type="EMBL" id="EDM08754.1"/>
    </source>
</evidence>
<keyword evidence="1" id="KW-0812">Transmembrane</keyword>
<keyword evidence="1" id="KW-1133">Transmembrane helix</keyword>
<protein>
    <submittedName>
        <fullName evidence="2">Similar to RIKEN cDNA 1700026D08, isoform CRA_b</fullName>
    </submittedName>
</protein>
<evidence type="ECO:0000313" key="3">
    <source>
        <dbReference type="Proteomes" id="UP000234681"/>
    </source>
</evidence>
<name>A6JCM7_RAT</name>
<sequence>MGERYYSDIFLSKGGIVLSHKMGRNRVLENACNAVHLVIHSPAFWVVVTQIMCVLLFLAVFNK</sequence>
<accession>A6JCM7</accession>
<proteinExistence type="predicted"/>
<reference evidence="3" key="1">
    <citation type="submission" date="2005-09" db="EMBL/GenBank/DDBJ databases">
        <authorList>
            <person name="Mural R.J."/>
            <person name="Li P.W."/>
            <person name="Adams M.D."/>
            <person name="Amanatides P.G."/>
            <person name="Baden-Tillson H."/>
            <person name="Barnstead M."/>
            <person name="Chin S.H."/>
            <person name="Dew I."/>
            <person name="Evans C.A."/>
            <person name="Ferriera S."/>
            <person name="Flanigan M."/>
            <person name="Fosler C."/>
            <person name="Glodek A."/>
            <person name="Gu Z."/>
            <person name="Holt R.A."/>
            <person name="Jennings D."/>
            <person name="Kraft C.L."/>
            <person name="Lu F."/>
            <person name="Nguyen T."/>
            <person name="Nusskern D.R."/>
            <person name="Pfannkoch C.M."/>
            <person name="Sitter C."/>
            <person name="Sutton G.G."/>
            <person name="Venter J.C."/>
            <person name="Wang Z."/>
            <person name="Woodage T."/>
            <person name="Zheng X.H."/>
            <person name="Zhong F."/>
        </authorList>
    </citation>
    <scope>NUCLEOTIDE SEQUENCE [LARGE SCALE GENOMIC DNA]</scope>
    <source>
        <strain>BN</strain>
        <strain evidence="3">Sprague-Dawley</strain>
    </source>
</reference>
<gene>
    <name evidence="2" type="primary">RGD1310371</name>
    <name evidence="2" type="ORF">rCG_24783</name>
</gene>
<keyword evidence="1" id="KW-0472">Membrane</keyword>
<organism evidence="2 3">
    <name type="scientific">Rattus norvegicus</name>
    <name type="common">Rat</name>
    <dbReference type="NCBI Taxonomy" id="10116"/>
    <lineage>
        <taxon>Eukaryota</taxon>
        <taxon>Metazoa</taxon>
        <taxon>Chordata</taxon>
        <taxon>Craniata</taxon>
        <taxon>Vertebrata</taxon>
        <taxon>Euteleostomi</taxon>
        <taxon>Mammalia</taxon>
        <taxon>Eutheria</taxon>
        <taxon>Euarchontoglires</taxon>
        <taxon>Glires</taxon>
        <taxon>Rodentia</taxon>
        <taxon>Myomorpha</taxon>
        <taxon>Muroidea</taxon>
        <taxon>Muridae</taxon>
        <taxon>Murinae</taxon>
        <taxon>Rattus</taxon>
    </lineage>
</organism>
<dbReference type="Proteomes" id="UP000234681">
    <property type="component" value="Chromosome 1"/>
</dbReference>
<dbReference type="EMBL" id="CH473980">
    <property type="protein sequence ID" value="EDM08754.1"/>
    <property type="molecule type" value="Genomic_DNA"/>
</dbReference>
<evidence type="ECO:0000256" key="1">
    <source>
        <dbReference type="SAM" id="Phobius"/>
    </source>
</evidence>
<feature type="transmembrane region" description="Helical" evidence="1">
    <location>
        <begin position="43"/>
        <end position="61"/>
    </location>
</feature>